<proteinExistence type="predicted"/>
<dbReference type="AlphaFoldDB" id="A0A150LEP6"/>
<organism evidence="2 3">
    <name type="scientific">Caldibacillus debilis</name>
    <dbReference type="NCBI Taxonomy" id="301148"/>
    <lineage>
        <taxon>Bacteria</taxon>
        <taxon>Bacillati</taxon>
        <taxon>Bacillota</taxon>
        <taxon>Bacilli</taxon>
        <taxon>Bacillales</taxon>
        <taxon>Bacillaceae</taxon>
        <taxon>Caldibacillus</taxon>
    </lineage>
</organism>
<dbReference type="Proteomes" id="UP000075683">
    <property type="component" value="Unassembled WGS sequence"/>
</dbReference>
<evidence type="ECO:0000313" key="2">
    <source>
        <dbReference type="EMBL" id="KYD10406.1"/>
    </source>
</evidence>
<reference evidence="2 3" key="1">
    <citation type="submission" date="2016-01" db="EMBL/GenBank/DDBJ databases">
        <title>Draft Genome Sequences of Seven Thermophilic Sporeformers Isolated from Foods.</title>
        <authorList>
            <person name="Berendsen E.M."/>
            <person name="Wells-Bennik M.H."/>
            <person name="Krawcyk A.O."/>
            <person name="De Jong A."/>
            <person name="Holsappel S."/>
            <person name="Eijlander R.T."/>
            <person name="Kuipers O.P."/>
        </authorList>
    </citation>
    <scope>NUCLEOTIDE SEQUENCE [LARGE SCALE GENOMIC DNA]</scope>
    <source>
        <strain evidence="2 3">B4135</strain>
    </source>
</reference>
<evidence type="ECO:0000256" key="1">
    <source>
        <dbReference type="SAM" id="MobiDB-lite"/>
    </source>
</evidence>
<dbReference type="EMBL" id="LQYT01000119">
    <property type="protein sequence ID" value="KYD10406.1"/>
    <property type="molecule type" value="Genomic_DNA"/>
</dbReference>
<protein>
    <submittedName>
        <fullName evidence="2">Uncharacterized protein</fullName>
    </submittedName>
</protein>
<gene>
    <name evidence="2" type="ORF">B4135_3581</name>
</gene>
<feature type="region of interest" description="Disordered" evidence="1">
    <location>
        <begin position="17"/>
        <end position="42"/>
    </location>
</feature>
<evidence type="ECO:0000313" key="3">
    <source>
        <dbReference type="Proteomes" id="UP000075683"/>
    </source>
</evidence>
<comment type="caution">
    <text evidence="2">The sequence shown here is derived from an EMBL/GenBank/DDBJ whole genome shotgun (WGS) entry which is preliminary data.</text>
</comment>
<feature type="compositionally biased region" description="Polar residues" evidence="1">
    <location>
        <begin position="17"/>
        <end position="36"/>
    </location>
</feature>
<accession>A0A150LEP6</accession>
<sequence length="58" mass="6252">MGIFHIFFAVSSLFPKNQDGQKQSAVGKSSGPSNFKNPLKKGAANQAPFRINKITLST</sequence>
<name>A0A150LEP6_9BACI</name>